<dbReference type="InterPro" id="IPR036388">
    <property type="entry name" value="WH-like_DNA-bd_sf"/>
</dbReference>
<dbReference type="AlphaFoldDB" id="A0A2R6AFI7"/>
<dbReference type="InterPro" id="IPR027417">
    <property type="entry name" value="P-loop_NTPase"/>
</dbReference>
<accession>A0A2R6AFI7</accession>
<protein>
    <recommendedName>
        <fullName evidence="3">ATPase</fullName>
    </recommendedName>
</protein>
<reference evidence="1 2" key="1">
    <citation type="submission" date="2017-04" db="EMBL/GenBank/DDBJ databases">
        <title>Novel microbial lineages endemic to geothermal iron-oxide mats fill important gaps in the evolutionary history of Archaea.</title>
        <authorList>
            <person name="Jay Z.J."/>
            <person name="Beam J.P."/>
            <person name="Dlakic M."/>
            <person name="Rusch D.B."/>
            <person name="Kozubal M.A."/>
            <person name="Inskeep W.P."/>
        </authorList>
    </citation>
    <scope>NUCLEOTIDE SEQUENCE [LARGE SCALE GENOMIC DNA]</scope>
    <source>
        <strain evidence="1">BE_D</strain>
    </source>
</reference>
<dbReference type="Proteomes" id="UP000240569">
    <property type="component" value="Unassembled WGS sequence"/>
</dbReference>
<dbReference type="InterPro" id="IPR036390">
    <property type="entry name" value="WH_DNA-bd_sf"/>
</dbReference>
<organism evidence="1 2">
    <name type="scientific">Candidatus Marsarchaeota G1 archaeon BE_D</name>
    <dbReference type="NCBI Taxonomy" id="1978156"/>
    <lineage>
        <taxon>Archaea</taxon>
        <taxon>Candidatus Marsarchaeota</taxon>
        <taxon>Candidatus Marsarchaeota group 1</taxon>
    </lineage>
</organism>
<dbReference type="SUPFAM" id="SSF46785">
    <property type="entry name" value="Winged helix' DNA-binding domain"/>
    <property type="match status" value="1"/>
</dbReference>
<proteinExistence type="predicted"/>
<dbReference type="EMBL" id="NEXD01000046">
    <property type="protein sequence ID" value="PSN85099.1"/>
    <property type="molecule type" value="Genomic_DNA"/>
</dbReference>
<comment type="caution">
    <text evidence="1">The sequence shown here is derived from an EMBL/GenBank/DDBJ whole genome shotgun (WGS) entry which is preliminary data.</text>
</comment>
<name>A0A2R6AFI7_9ARCH</name>
<evidence type="ECO:0000313" key="1">
    <source>
        <dbReference type="EMBL" id="PSN85099.1"/>
    </source>
</evidence>
<dbReference type="PANTHER" id="PTHR34704:SF1">
    <property type="entry name" value="ATPASE"/>
    <property type="match status" value="1"/>
</dbReference>
<evidence type="ECO:0008006" key="3">
    <source>
        <dbReference type="Google" id="ProtNLM"/>
    </source>
</evidence>
<dbReference type="Gene3D" id="1.10.10.10">
    <property type="entry name" value="Winged helix-like DNA-binding domain superfamily/Winged helix DNA-binding domain"/>
    <property type="match status" value="1"/>
</dbReference>
<dbReference type="PANTHER" id="PTHR34704">
    <property type="entry name" value="ATPASE"/>
    <property type="match status" value="1"/>
</dbReference>
<evidence type="ECO:0000313" key="2">
    <source>
        <dbReference type="Proteomes" id="UP000240569"/>
    </source>
</evidence>
<gene>
    <name evidence="1" type="ORF">B9Q02_07695</name>
</gene>
<sequence>MKTIISIIHMMVIVTRQEDLNRWKNTGSRVLVYGRRKTGKSFFVKNFTSWDEYFFVKRDGGILDTRRMQEISYEFLKEYMLRSEGKRFVIDEFQRLPSDFLDFLHAYHETLKVTLISSTLWLSSKFLGRGSPLLGVFEEFRMGLIDERDVLRFLFEREKGSEVVEKAVYMREPWIIPMVNGEMRDEISRIISEQKNTFASLIGEIFSEEDRLLKESYMAVLTAVSTGKVKSTEISSYLFSRKLIKRDDPSTIQSYLKILEQMGLIEKVHVINRRYKQFKVSSPVLDLYFYLEGKYGFSELEVPQSEIRKVVDEKTPRYVEDFIRTLLSKLYGEKAGKIVEKDYEIDIVLSSFRSTKLVGEVKWKSFVGKHEIRRVEEVLERFNCERVLVVPDFSALEREPKNIRVLDSSSLRDLLLRLATL</sequence>
<dbReference type="SUPFAM" id="SSF52540">
    <property type="entry name" value="P-loop containing nucleoside triphosphate hydrolases"/>
    <property type="match status" value="1"/>
</dbReference>